<reference evidence="1 2" key="1">
    <citation type="submission" date="2019-03" db="EMBL/GenBank/DDBJ databases">
        <title>Single cell metagenomics reveals metabolic interactions within the superorganism composed of flagellate Streblomastix strix and complex community of Bacteroidetes bacteria on its surface.</title>
        <authorList>
            <person name="Treitli S.C."/>
            <person name="Kolisko M."/>
            <person name="Husnik F."/>
            <person name="Keeling P."/>
            <person name="Hampl V."/>
        </authorList>
    </citation>
    <scope>NUCLEOTIDE SEQUENCE [LARGE SCALE GENOMIC DNA]</scope>
    <source>
        <strain evidence="1">ST1C</strain>
    </source>
</reference>
<protein>
    <recommendedName>
        <fullName evidence="3">B30.2/SPRY domain-containing protein</fullName>
    </recommendedName>
</protein>
<accession>A0A5J4W0C3</accession>
<dbReference type="AlphaFoldDB" id="A0A5J4W0C3"/>
<dbReference type="InterPro" id="IPR013320">
    <property type="entry name" value="ConA-like_dom_sf"/>
</dbReference>
<dbReference type="InterPro" id="IPR043136">
    <property type="entry name" value="B30.2/SPRY_sf"/>
</dbReference>
<comment type="caution">
    <text evidence="1">The sequence shown here is derived from an EMBL/GenBank/DDBJ whole genome shotgun (WGS) entry which is preliminary data.</text>
</comment>
<dbReference type="Gene3D" id="2.60.120.920">
    <property type="match status" value="1"/>
</dbReference>
<organism evidence="1 2">
    <name type="scientific">Streblomastix strix</name>
    <dbReference type="NCBI Taxonomy" id="222440"/>
    <lineage>
        <taxon>Eukaryota</taxon>
        <taxon>Metamonada</taxon>
        <taxon>Preaxostyla</taxon>
        <taxon>Oxymonadida</taxon>
        <taxon>Streblomastigidae</taxon>
        <taxon>Streblomastix</taxon>
    </lineage>
</organism>
<sequence>MNQKFNAIGETKGPLPRNPILPCPDDVQVEGETFTNVSDNKSVILFDQLISKGIVRFEVLGVSSLCEVGIADESVRFGRNEQPEAISAEKLVRFMHFGWFKHFGNWVKKNYKPFKNTDRVTLELNMDSNPRTLSFFVNDEEQKLYVVNVPPAVRFWVFLCGKFESFKILKFESVSSPVANNGFLSRKCKWGNRWE</sequence>
<dbReference type="SUPFAM" id="SSF49899">
    <property type="entry name" value="Concanavalin A-like lectins/glucanases"/>
    <property type="match status" value="1"/>
</dbReference>
<evidence type="ECO:0008006" key="3">
    <source>
        <dbReference type="Google" id="ProtNLM"/>
    </source>
</evidence>
<gene>
    <name evidence="1" type="ORF">EZS28_016146</name>
</gene>
<name>A0A5J4W0C3_9EUKA</name>
<evidence type="ECO:0000313" key="2">
    <source>
        <dbReference type="Proteomes" id="UP000324800"/>
    </source>
</evidence>
<evidence type="ECO:0000313" key="1">
    <source>
        <dbReference type="EMBL" id="KAA6388327.1"/>
    </source>
</evidence>
<dbReference type="EMBL" id="SNRW01004030">
    <property type="protein sequence ID" value="KAA6388327.1"/>
    <property type="molecule type" value="Genomic_DNA"/>
</dbReference>
<dbReference type="Proteomes" id="UP000324800">
    <property type="component" value="Unassembled WGS sequence"/>
</dbReference>
<dbReference type="OrthoDB" id="2306477at2759"/>
<proteinExistence type="predicted"/>